<dbReference type="SUPFAM" id="SSF55874">
    <property type="entry name" value="ATPase domain of HSP90 chaperone/DNA topoisomerase II/histidine kinase"/>
    <property type="match status" value="1"/>
</dbReference>
<evidence type="ECO:0000256" key="2">
    <source>
        <dbReference type="ARBA" id="ARBA00012438"/>
    </source>
</evidence>
<organism evidence="9 10">
    <name type="scientific">Pannonibacter indicus</name>
    <dbReference type="NCBI Taxonomy" id="466044"/>
    <lineage>
        <taxon>Bacteria</taxon>
        <taxon>Pseudomonadati</taxon>
        <taxon>Pseudomonadota</taxon>
        <taxon>Alphaproteobacteria</taxon>
        <taxon>Hyphomicrobiales</taxon>
        <taxon>Stappiaceae</taxon>
        <taxon>Pannonibacter</taxon>
    </lineage>
</organism>
<keyword evidence="3" id="KW-0808">Transferase</keyword>
<reference evidence="10" key="1">
    <citation type="submission" date="2015-08" db="EMBL/GenBank/DDBJ databases">
        <authorList>
            <person name="Varghese N."/>
        </authorList>
    </citation>
    <scope>NUCLEOTIDE SEQUENCE [LARGE SCALE GENOMIC DNA]</scope>
    <source>
        <strain evidence="10">DSM 23407</strain>
    </source>
</reference>
<keyword evidence="5 9" id="KW-0418">Kinase</keyword>
<feature type="transmembrane region" description="Helical" evidence="7">
    <location>
        <begin position="128"/>
        <end position="147"/>
    </location>
</feature>
<dbReference type="GO" id="GO:0000155">
    <property type="term" value="F:phosphorelay sensor kinase activity"/>
    <property type="evidence" value="ECO:0007669"/>
    <property type="project" value="TreeGrafter"/>
</dbReference>
<dbReference type="OrthoDB" id="9785252at2"/>
<dbReference type="EMBL" id="CYHE01000002">
    <property type="protein sequence ID" value="CUA92919.1"/>
    <property type="molecule type" value="Genomic_DNA"/>
</dbReference>
<dbReference type="Proteomes" id="UP000183900">
    <property type="component" value="Unassembled WGS sequence"/>
</dbReference>
<keyword evidence="7" id="KW-0472">Membrane</keyword>
<keyword evidence="7" id="KW-0812">Transmembrane</keyword>
<keyword evidence="6" id="KW-0067">ATP-binding</keyword>
<proteinExistence type="predicted"/>
<evidence type="ECO:0000256" key="1">
    <source>
        <dbReference type="ARBA" id="ARBA00000085"/>
    </source>
</evidence>
<dbReference type="SMART" id="SM00387">
    <property type="entry name" value="HATPase_c"/>
    <property type="match status" value="1"/>
</dbReference>
<evidence type="ECO:0000313" key="10">
    <source>
        <dbReference type="Proteomes" id="UP000183900"/>
    </source>
</evidence>
<evidence type="ECO:0000256" key="4">
    <source>
        <dbReference type="ARBA" id="ARBA00022741"/>
    </source>
</evidence>
<feature type="transmembrane region" description="Helical" evidence="7">
    <location>
        <begin position="80"/>
        <end position="98"/>
    </location>
</feature>
<dbReference type="InterPro" id="IPR036890">
    <property type="entry name" value="HATPase_C_sf"/>
</dbReference>
<evidence type="ECO:0000256" key="3">
    <source>
        <dbReference type="ARBA" id="ARBA00022679"/>
    </source>
</evidence>
<name>A0A0K6HPW2_9HYPH</name>
<dbReference type="PROSITE" id="PS50109">
    <property type="entry name" value="HIS_KIN"/>
    <property type="match status" value="1"/>
</dbReference>
<dbReference type="InterPro" id="IPR050980">
    <property type="entry name" value="2C_sensor_his_kinase"/>
</dbReference>
<evidence type="ECO:0000259" key="8">
    <source>
        <dbReference type="PROSITE" id="PS50109"/>
    </source>
</evidence>
<dbReference type="AlphaFoldDB" id="A0A0K6HPW2"/>
<sequence length="437" mass="47341">MNSQQALHIERRAEQRNLKLLVWLRWLAISGQMLAVIFTHYVLKVPLPMQQILLLLGFLVVVNLVAAWRAWRPGKLLPNAILGDLLLDVSALTALLFLTGGATNPFTGLFMLQAIVAAILLRPWEAITIFVATVAAQFWLLGNGLPLNMPGTHHMGHGAAGPSHFDLHLQGMFLSFFLSGSLAVMFILGIRSNLARRDRQMTRMTRQMEEETVVLRLGLMAGTAAHDLGTPLTNLAVILDDWVDLGPPPQEELRKQALLMQEAVTTCRESISHMLRSAGQSRLENSRPVDAAAFAGPIVETWCATHPGVTLMLKDQRKSGGAVLADILLERALENLFDNAREAGATTLTLILADTGAALTLCVEDNRPGFPAPILEGRTNRDSGGQAARLKQGHGLGLLLVQSVVRRLNGELVLSNLPGGGARACITLPTLTHTGAI</sequence>
<evidence type="ECO:0000256" key="6">
    <source>
        <dbReference type="ARBA" id="ARBA00022840"/>
    </source>
</evidence>
<keyword evidence="4" id="KW-0547">Nucleotide-binding</keyword>
<dbReference type="GO" id="GO:0005886">
    <property type="term" value="C:plasma membrane"/>
    <property type="evidence" value="ECO:0007669"/>
    <property type="project" value="TreeGrafter"/>
</dbReference>
<keyword evidence="7" id="KW-1133">Transmembrane helix</keyword>
<feature type="domain" description="Histidine kinase" evidence="8">
    <location>
        <begin position="223"/>
        <end position="432"/>
    </location>
</feature>
<dbReference type="PANTHER" id="PTHR44936:SF10">
    <property type="entry name" value="SENSOR PROTEIN RSTB"/>
    <property type="match status" value="1"/>
</dbReference>
<protein>
    <recommendedName>
        <fullName evidence="2">histidine kinase</fullName>
        <ecNumber evidence="2">2.7.13.3</ecNumber>
    </recommendedName>
</protein>
<dbReference type="GO" id="GO:0005524">
    <property type="term" value="F:ATP binding"/>
    <property type="evidence" value="ECO:0007669"/>
    <property type="project" value="UniProtKB-KW"/>
</dbReference>
<dbReference type="InterPro" id="IPR004358">
    <property type="entry name" value="Sig_transdc_His_kin-like_C"/>
</dbReference>
<dbReference type="Pfam" id="PF02518">
    <property type="entry name" value="HATPase_c"/>
    <property type="match status" value="1"/>
</dbReference>
<feature type="transmembrane region" description="Helical" evidence="7">
    <location>
        <begin position="20"/>
        <end position="43"/>
    </location>
</feature>
<keyword evidence="10" id="KW-1185">Reference proteome</keyword>
<feature type="transmembrane region" description="Helical" evidence="7">
    <location>
        <begin position="49"/>
        <end position="68"/>
    </location>
</feature>
<evidence type="ECO:0000313" key="9">
    <source>
        <dbReference type="EMBL" id="CUA92919.1"/>
    </source>
</evidence>
<feature type="transmembrane region" description="Helical" evidence="7">
    <location>
        <begin position="167"/>
        <end position="190"/>
    </location>
</feature>
<dbReference type="InterPro" id="IPR005467">
    <property type="entry name" value="His_kinase_dom"/>
</dbReference>
<dbReference type="Gene3D" id="3.30.565.10">
    <property type="entry name" value="Histidine kinase-like ATPase, C-terminal domain"/>
    <property type="match status" value="1"/>
</dbReference>
<accession>A0A0K6HPW2</accession>
<comment type="catalytic activity">
    <reaction evidence="1">
        <text>ATP + protein L-histidine = ADP + protein N-phospho-L-histidine.</text>
        <dbReference type="EC" id="2.7.13.3"/>
    </reaction>
</comment>
<gene>
    <name evidence="9" type="ORF">Ga0061067_102187</name>
</gene>
<evidence type="ECO:0000256" key="5">
    <source>
        <dbReference type="ARBA" id="ARBA00022777"/>
    </source>
</evidence>
<dbReference type="EC" id="2.7.13.3" evidence="2"/>
<dbReference type="PRINTS" id="PR00344">
    <property type="entry name" value="BCTRLSENSOR"/>
</dbReference>
<dbReference type="InterPro" id="IPR003594">
    <property type="entry name" value="HATPase_dom"/>
</dbReference>
<dbReference type="PANTHER" id="PTHR44936">
    <property type="entry name" value="SENSOR PROTEIN CREC"/>
    <property type="match status" value="1"/>
</dbReference>
<evidence type="ECO:0000256" key="7">
    <source>
        <dbReference type="SAM" id="Phobius"/>
    </source>
</evidence>
<dbReference type="RefSeq" id="WP_055454483.1">
    <property type="nucleotide sequence ID" value="NZ_CYHE01000002.1"/>
</dbReference>
<feature type="transmembrane region" description="Helical" evidence="7">
    <location>
        <begin position="104"/>
        <end position="121"/>
    </location>
</feature>